<protein>
    <submittedName>
        <fullName evidence="1">Uncharacterized protein</fullName>
    </submittedName>
</protein>
<name>A0AAE3LH55_9FIRM</name>
<reference evidence="1 2" key="1">
    <citation type="journal article" date="2021" name="ISME Commun">
        <title>Automated analysis of genomic sequences facilitates high-throughput and comprehensive description of bacteria.</title>
        <authorList>
            <person name="Hitch T.C.A."/>
        </authorList>
    </citation>
    <scope>NUCLEOTIDE SEQUENCE [LARGE SCALE GENOMIC DNA]</scope>
    <source>
        <strain evidence="1 2">Sanger_31</strain>
    </source>
</reference>
<proteinExistence type="predicted"/>
<dbReference type="RefSeq" id="WP_041337548.1">
    <property type="nucleotide sequence ID" value="NZ_JAOQJZ010000004.1"/>
</dbReference>
<gene>
    <name evidence="1" type="ORF">OCV57_05140</name>
</gene>
<dbReference type="EMBL" id="JAOQJZ010000004">
    <property type="protein sequence ID" value="MCU6705314.1"/>
    <property type="molecule type" value="Genomic_DNA"/>
</dbReference>
<dbReference type="Proteomes" id="UP001208131">
    <property type="component" value="Unassembled WGS sequence"/>
</dbReference>
<keyword evidence="2" id="KW-1185">Reference proteome</keyword>
<organism evidence="1 2">
    <name type="scientific">Hominimerdicola aceti</name>
    <dbReference type="NCBI Taxonomy" id="2981726"/>
    <lineage>
        <taxon>Bacteria</taxon>
        <taxon>Bacillati</taxon>
        <taxon>Bacillota</taxon>
        <taxon>Clostridia</taxon>
        <taxon>Eubacteriales</taxon>
        <taxon>Oscillospiraceae</taxon>
        <taxon>Hominimerdicola</taxon>
    </lineage>
</organism>
<comment type="caution">
    <text evidence="1">The sequence shown here is derived from an EMBL/GenBank/DDBJ whole genome shotgun (WGS) entry which is preliminary data.</text>
</comment>
<evidence type="ECO:0000313" key="1">
    <source>
        <dbReference type="EMBL" id="MCU6705314.1"/>
    </source>
</evidence>
<sequence length="67" mass="7507">MKYKEFKTQVLSHAVGQARLLAQASCLEDIKIEPEQLRRNVATILAVLTETEDFLSDLVNNRSGSDT</sequence>
<accession>A0AAE3LH55</accession>
<evidence type="ECO:0000313" key="2">
    <source>
        <dbReference type="Proteomes" id="UP001208131"/>
    </source>
</evidence>
<dbReference type="AlphaFoldDB" id="A0AAE3LH55"/>